<evidence type="ECO:0000259" key="10">
    <source>
        <dbReference type="Pfam" id="PF13191"/>
    </source>
</evidence>
<comment type="subcellular location">
    <subcellularLocation>
        <location evidence="1">Nucleus</location>
    </subcellularLocation>
</comment>
<keyword evidence="3 12" id="KW-0132">Cell division</keyword>
<evidence type="ECO:0000259" key="11">
    <source>
        <dbReference type="Pfam" id="PF22606"/>
    </source>
</evidence>
<dbReference type="Pfam" id="PF09079">
    <property type="entry name" value="WHD_Cdc6"/>
    <property type="match status" value="1"/>
</dbReference>
<gene>
    <name evidence="12" type="ORF">BS50DRAFT_575148</name>
</gene>
<keyword evidence="5" id="KW-0539">Nucleus</keyword>
<sequence>MPSTVLGKRTRSSALADAASKRRQPSTRRNTPDQVPEDVTPAVTTRAKRQTRFVILDEAENENPFVTPKKSNADSGDAMEVDAQEETPVGKRGRSRADSTPAKHGLHESRVPLSAAKVNSPAKAPVALPEKQEPPKTPRHRDALSNKIAVTPRHRLIVAGRPITPRTPNTPNTPRNNAPTVYNEGRQLFARGSAPAALFGRSEERTELENFISTRTKSKKSGCIYVSGPPGTGKSAFVGEVCRTIAAEDNIKTGYVNCMSVKNAADLYRTLLEEFMDITEVAEGEEMDTLKKLFVQRKQSYVVTLDEVDHLAELDTDLLYTVFEWSLQKSSGLVLVGIANALDFTDRFLPRLKSRGLKPQLLPFLPYTAAQISSVITSKLKTLVPEGSQHVPFVHPSAILFLSKKVAAQSGDLRKAFDICRRAIDMIEAETRDQHAKKAAEITPSPTPSPTKIPLVDNINLSSPAVRSPTKKPQNALAASLAQLTIETAPRASISHMARITAIIFSNGTVQRLNNLNLQQKAALCSLSALEKRKRASAADVFPGTPSRKNNTAPTIKELFEAYTKLCKRENCLHPLTSTEFRDIIGNLETLSLVSAVEGKAGSLVSAASTPSRKGRGGFGGFGAPAVDDRRVASVVDPKELASALVGPGSGVLKGILEGDDAF</sequence>
<comment type="similarity">
    <text evidence="2 7">Belongs to the CDC6/cdc18 family.</text>
</comment>
<protein>
    <recommendedName>
        <fullName evidence="7">Cell division control protein</fullName>
    </recommendedName>
</protein>
<dbReference type="EMBL" id="KZ678137">
    <property type="protein sequence ID" value="PSN65056.1"/>
    <property type="molecule type" value="Genomic_DNA"/>
</dbReference>
<evidence type="ECO:0000256" key="3">
    <source>
        <dbReference type="ARBA" id="ARBA00022618"/>
    </source>
</evidence>
<dbReference type="GO" id="GO:0003688">
    <property type="term" value="F:DNA replication origin binding"/>
    <property type="evidence" value="ECO:0007669"/>
    <property type="project" value="TreeGrafter"/>
</dbReference>
<feature type="domain" description="Cdc6 C-terminal" evidence="9">
    <location>
        <begin position="550"/>
        <end position="601"/>
    </location>
</feature>
<dbReference type="InterPro" id="IPR016314">
    <property type="entry name" value="Cdc6/18"/>
</dbReference>
<evidence type="ECO:0000256" key="4">
    <source>
        <dbReference type="ARBA" id="ARBA00022705"/>
    </source>
</evidence>
<dbReference type="SUPFAM" id="SSF52540">
    <property type="entry name" value="P-loop containing nucleoside triphosphate hydrolases"/>
    <property type="match status" value="1"/>
</dbReference>
<dbReference type="FunFam" id="3.40.50.300:FF:000547">
    <property type="entry name" value="Cell division control protein"/>
    <property type="match status" value="1"/>
</dbReference>
<dbReference type="PANTHER" id="PTHR10763:SF26">
    <property type="entry name" value="CELL DIVISION CONTROL PROTEIN 6 HOMOLOG"/>
    <property type="match status" value="1"/>
</dbReference>
<dbReference type="InterPro" id="IPR041664">
    <property type="entry name" value="AAA_16"/>
</dbReference>
<name>A0A2T2NIG4_CORCC</name>
<dbReference type="GO" id="GO:0005634">
    <property type="term" value="C:nucleus"/>
    <property type="evidence" value="ECO:0007669"/>
    <property type="project" value="UniProtKB-SubCell"/>
</dbReference>
<dbReference type="GO" id="GO:0051301">
    <property type="term" value="P:cell division"/>
    <property type="evidence" value="ECO:0007669"/>
    <property type="project" value="UniProtKB-UniRule"/>
</dbReference>
<dbReference type="Pfam" id="PF13191">
    <property type="entry name" value="AAA_16"/>
    <property type="match status" value="1"/>
</dbReference>
<feature type="domain" description="Orc1-like AAA ATPase" evidence="10">
    <location>
        <begin position="198"/>
        <end position="322"/>
    </location>
</feature>
<accession>A0A2T2NIG4</accession>
<dbReference type="InterPro" id="IPR015163">
    <property type="entry name" value="Cdc6_C"/>
</dbReference>
<dbReference type="Gene3D" id="1.10.8.60">
    <property type="match status" value="1"/>
</dbReference>
<dbReference type="GO" id="GO:0033314">
    <property type="term" value="P:mitotic DNA replication checkpoint signaling"/>
    <property type="evidence" value="ECO:0007669"/>
    <property type="project" value="TreeGrafter"/>
</dbReference>
<keyword evidence="13" id="KW-1185">Reference proteome</keyword>
<evidence type="ECO:0000313" key="13">
    <source>
        <dbReference type="Proteomes" id="UP000240883"/>
    </source>
</evidence>
<dbReference type="OrthoDB" id="1926878at2759"/>
<reference evidence="12 13" key="1">
    <citation type="journal article" date="2018" name="Front. Microbiol.">
        <title>Genome-Wide Analysis of Corynespora cassiicola Leaf Fall Disease Putative Effectors.</title>
        <authorList>
            <person name="Lopez D."/>
            <person name="Ribeiro S."/>
            <person name="Label P."/>
            <person name="Fumanal B."/>
            <person name="Venisse J.S."/>
            <person name="Kohler A."/>
            <person name="de Oliveira R.R."/>
            <person name="Labutti K."/>
            <person name="Lipzen A."/>
            <person name="Lail K."/>
            <person name="Bauer D."/>
            <person name="Ohm R.A."/>
            <person name="Barry K.W."/>
            <person name="Spatafora J."/>
            <person name="Grigoriev I.V."/>
            <person name="Martin F.M."/>
            <person name="Pujade-Renaud V."/>
        </authorList>
    </citation>
    <scope>NUCLEOTIDE SEQUENCE [LARGE SCALE GENOMIC DNA]</scope>
    <source>
        <strain evidence="12 13">Philippines</strain>
    </source>
</reference>
<dbReference type="InterPro" id="IPR036388">
    <property type="entry name" value="WH-like_DNA-bd_sf"/>
</dbReference>
<feature type="domain" description="Cdc6/ORC1-like ATPase lid" evidence="11">
    <location>
        <begin position="367"/>
        <end position="430"/>
    </location>
</feature>
<evidence type="ECO:0000313" key="12">
    <source>
        <dbReference type="EMBL" id="PSN65056.1"/>
    </source>
</evidence>
<organism evidence="12 13">
    <name type="scientific">Corynespora cassiicola Philippines</name>
    <dbReference type="NCBI Taxonomy" id="1448308"/>
    <lineage>
        <taxon>Eukaryota</taxon>
        <taxon>Fungi</taxon>
        <taxon>Dikarya</taxon>
        <taxon>Ascomycota</taxon>
        <taxon>Pezizomycotina</taxon>
        <taxon>Dothideomycetes</taxon>
        <taxon>Pleosporomycetidae</taxon>
        <taxon>Pleosporales</taxon>
        <taxon>Corynesporascaceae</taxon>
        <taxon>Corynespora</taxon>
    </lineage>
</organism>
<evidence type="ECO:0000256" key="6">
    <source>
        <dbReference type="ARBA" id="ARBA00023306"/>
    </source>
</evidence>
<dbReference type="Pfam" id="PF22606">
    <property type="entry name" value="Cdc6-ORC-like_ATPase_lid"/>
    <property type="match status" value="1"/>
</dbReference>
<dbReference type="STRING" id="1448308.A0A2T2NIG4"/>
<dbReference type="InterPro" id="IPR027417">
    <property type="entry name" value="P-loop_NTPase"/>
</dbReference>
<evidence type="ECO:0000256" key="8">
    <source>
        <dbReference type="SAM" id="MobiDB-lite"/>
    </source>
</evidence>
<dbReference type="Gene3D" id="3.40.50.300">
    <property type="entry name" value="P-loop containing nucleotide triphosphate hydrolases"/>
    <property type="match status" value="1"/>
</dbReference>
<dbReference type="PIRSF" id="PIRSF001767">
    <property type="entry name" value="Cdc6"/>
    <property type="match status" value="1"/>
</dbReference>
<dbReference type="PANTHER" id="PTHR10763">
    <property type="entry name" value="CELL DIVISION CONTROL PROTEIN 6-RELATED"/>
    <property type="match status" value="1"/>
</dbReference>
<dbReference type="GO" id="GO:0006270">
    <property type="term" value="P:DNA replication initiation"/>
    <property type="evidence" value="ECO:0007669"/>
    <property type="project" value="UniProtKB-UniRule"/>
</dbReference>
<dbReference type="AlphaFoldDB" id="A0A2T2NIG4"/>
<dbReference type="Proteomes" id="UP000240883">
    <property type="component" value="Unassembled WGS sequence"/>
</dbReference>
<dbReference type="CDD" id="cd00009">
    <property type="entry name" value="AAA"/>
    <property type="match status" value="1"/>
</dbReference>
<dbReference type="InterPro" id="IPR050311">
    <property type="entry name" value="ORC1/CDC6"/>
</dbReference>
<evidence type="ECO:0000256" key="5">
    <source>
        <dbReference type="ARBA" id="ARBA00023242"/>
    </source>
</evidence>
<keyword evidence="6" id="KW-0131">Cell cycle</keyword>
<feature type="region of interest" description="Disordered" evidence="8">
    <location>
        <begin position="1"/>
        <end position="141"/>
    </location>
</feature>
<proteinExistence type="inferred from homology"/>
<evidence type="ECO:0000256" key="2">
    <source>
        <dbReference type="ARBA" id="ARBA00006184"/>
    </source>
</evidence>
<dbReference type="InterPro" id="IPR054425">
    <property type="entry name" value="Cdc6_ORC1-like_ATPase_lid"/>
</dbReference>
<evidence type="ECO:0000256" key="1">
    <source>
        <dbReference type="ARBA" id="ARBA00004123"/>
    </source>
</evidence>
<evidence type="ECO:0000256" key="7">
    <source>
        <dbReference type="PIRNR" id="PIRNR001767"/>
    </source>
</evidence>
<feature type="compositionally biased region" description="Basic and acidic residues" evidence="8">
    <location>
        <begin position="130"/>
        <end position="141"/>
    </location>
</feature>
<dbReference type="Gene3D" id="1.10.10.10">
    <property type="entry name" value="Winged helix-like DNA-binding domain superfamily/Winged helix DNA-binding domain"/>
    <property type="match status" value="1"/>
</dbReference>
<keyword evidence="4" id="KW-0235">DNA replication</keyword>
<evidence type="ECO:0000259" key="9">
    <source>
        <dbReference type="Pfam" id="PF09079"/>
    </source>
</evidence>